<feature type="transmembrane region" description="Helical" evidence="1">
    <location>
        <begin position="7"/>
        <end position="24"/>
    </location>
</feature>
<proteinExistence type="predicted"/>
<gene>
    <name evidence="3" type="ordered locus">Dfer_3333</name>
</gene>
<dbReference type="STRING" id="471854.Dfer_3333"/>
<dbReference type="HOGENOM" id="CLU_005679_2_0_10"/>
<dbReference type="RefSeq" id="WP_015812788.1">
    <property type="nucleotide sequence ID" value="NC_013037.1"/>
</dbReference>
<reference evidence="3 4" key="1">
    <citation type="journal article" date="2009" name="Stand. Genomic Sci.">
        <title>Complete genome sequence of Dyadobacter fermentans type strain (NS114).</title>
        <authorList>
            <person name="Lang E."/>
            <person name="Lapidus A."/>
            <person name="Chertkov O."/>
            <person name="Brettin T."/>
            <person name="Detter J.C."/>
            <person name="Han C."/>
            <person name="Copeland A."/>
            <person name="Glavina Del Rio T."/>
            <person name="Nolan M."/>
            <person name="Chen F."/>
            <person name="Lucas S."/>
            <person name="Tice H."/>
            <person name="Cheng J.F."/>
            <person name="Land M."/>
            <person name="Hauser L."/>
            <person name="Chang Y.J."/>
            <person name="Jeffries C.D."/>
            <person name="Kopitz M."/>
            <person name="Bruce D."/>
            <person name="Goodwin L."/>
            <person name="Pitluck S."/>
            <person name="Ovchinnikova G."/>
            <person name="Pati A."/>
            <person name="Ivanova N."/>
            <person name="Mavrommatis K."/>
            <person name="Chen A."/>
            <person name="Palaniappan K."/>
            <person name="Chain P."/>
            <person name="Bristow J."/>
            <person name="Eisen J.A."/>
            <person name="Markowitz V."/>
            <person name="Hugenholtz P."/>
            <person name="Goker M."/>
            <person name="Rohde M."/>
            <person name="Kyrpides N.C."/>
            <person name="Klenk H.P."/>
        </authorList>
    </citation>
    <scope>NUCLEOTIDE SEQUENCE [LARGE SCALE GENOMIC DNA]</scope>
    <source>
        <strain evidence="4">ATCC 700827 / DSM 18053 / CIP 107007 / KCTC 52180 / NS114</strain>
    </source>
</reference>
<name>C6VS23_DYAFD</name>
<feature type="transmembrane region" description="Helical" evidence="1">
    <location>
        <begin position="296"/>
        <end position="317"/>
    </location>
</feature>
<keyword evidence="1" id="KW-0472">Membrane</keyword>
<keyword evidence="3" id="KW-0808">Transferase</keyword>
<dbReference type="OrthoDB" id="290051at2"/>
<dbReference type="KEGG" id="dfe:Dfer_3333"/>
<feature type="transmembrane region" description="Helical" evidence="1">
    <location>
        <begin position="199"/>
        <end position="218"/>
    </location>
</feature>
<feature type="transmembrane region" description="Helical" evidence="1">
    <location>
        <begin position="60"/>
        <end position="80"/>
    </location>
</feature>
<keyword evidence="4" id="KW-1185">Reference proteome</keyword>
<dbReference type="InterPro" id="IPR050879">
    <property type="entry name" value="Acyltransferase_3"/>
</dbReference>
<dbReference type="GO" id="GO:0016747">
    <property type="term" value="F:acyltransferase activity, transferring groups other than amino-acyl groups"/>
    <property type="evidence" value="ECO:0007669"/>
    <property type="project" value="InterPro"/>
</dbReference>
<dbReference type="InterPro" id="IPR002656">
    <property type="entry name" value="Acyl_transf_3_dom"/>
</dbReference>
<feature type="transmembrane region" description="Helical" evidence="1">
    <location>
        <begin position="166"/>
        <end position="187"/>
    </location>
</feature>
<dbReference type="PANTHER" id="PTHR23028:SF131">
    <property type="entry name" value="BLR2367 PROTEIN"/>
    <property type="match status" value="1"/>
</dbReference>
<protein>
    <submittedName>
        <fullName evidence="3">Acyltransferase 3</fullName>
    </submittedName>
</protein>
<dbReference type="PANTHER" id="PTHR23028">
    <property type="entry name" value="ACETYLTRANSFERASE"/>
    <property type="match status" value="1"/>
</dbReference>
<feature type="domain" description="Acyltransferase 3" evidence="2">
    <location>
        <begin position="3"/>
        <end position="309"/>
    </location>
</feature>
<accession>C6VS23</accession>
<dbReference type="eggNOG" id="COG1835">
    <property type="taxonomic scope" value="Bacteria"/>
</dbReference>
<dbReference type="AlphaFoldDB" id="C6VS23"/>
<evidence type="ECO:0000259" key="2">
    <source>
        <dbReference type="Pfam" id="PF01757"/>
    </source>
</evidence>
<feature type="transmembrane region" description="Helical" evidence="1">
    <location>
        <begin position="143"/>
        <end position="160"/>
    </location>
</feature>
<dbReference type="GO" id="GO:0016020">
    <property type="term" value="C:membrane"/>
    <property type="evidence" value="ECO:0007669"/>
    <property type="project" value="TreeGrafter"/>
</dbReference>
<feature type="transmembrane region" description="Helical" evidence="1">
    <location>
        <begin position="224"/>
        <end position="244"/>
    </location>
</feature>
<dbReference type="Proteomes" id="UP000002011">
    <property type="component" value="Chromosome"/>
</dbReference>
<dbReference type="Pfam" id="PF01757">
    <property type="entry name" value="Acyl_transf_3"/>
    <property type="match status" value="1"/>
</dbReference>
<dbReference type="EMBL" id="CP001619">
    <property type="protein sequence ID" value="ACT94544.1"/>
    <property type="molecule type" value="Genomic_DNA"/>
</dbReference>
<sequence length="346" mass="39139">MLNSIQILRAIAALFVVFAHFEYIKPTIGGFGVDIFFIISGFIMAYIVDKSTASFLYRRIIRIVPLYYSMTLLTTGLYLAKPTWFRNVIITPEAIVKSLLFIPYRIKGSGPILSLGWTLNYEMFFYLAIAIFVTIFKGKKGMIACLTGLSAFVLISTLFPSDNHMLRFWGGTIVLEFVAGGILFYLWKSKLLFLSKPAKTAGIVLGFLSLLFLMYADYTTDPYSIRFLLFGIPSFFLAAGFLLLEGRVDSTNKVHSKMILLGDSSYAMYLVHPFVIYGFLRLIFVRLSPEGEIYELIGLILSMIAVCLVSIAIHKWFEKPVIALLKSFLDKRFDPKKAKLNEKAVI</sequence>
<keyword evidence="1" id="KW-0812">Transmembrane</keyword>
<evidence type="ECO:0000256" key="1">
    <source>
        <dbReference type="SAM" id="Phobius"/>
    </source>
</evidence>
<organism evidence="3 4">
    <name type="scientific">Dyadobacter fermentans (strain ATCC 700827 / DSM 18053 / CIP 107007 / KCTC 52180 / NS114)</name>
    <dbReference type="NCBI Taxonomy" id="471854"/>
    <lineage>
        <taxon>Bacteria</taxon>
        <taxon>Pseudomonadati</taxon>
        <taxon>Bacteroidota</taxon>
        <taxon>Cytophagia</taxon>
        <taxon>Cytophagales</taxon>
        <taxon>Spirosomataceae</taxon>
        <taxon>Dyadobacter</taxon>
    </lineage>
</organism>
<evidence type="ECO:0000313" key="3">
    <source>
        <dbReference type="EMBL" id="ACT94544.1"/>
    </source>
</evidence>
<keyword evidence="1" id="KW-1133">Transmembrane helix</keyword>
<dbReference type="GO" id="GO:0000271">
    <property type="term" value="P:polysaccharide biosynthetic process"/>
    <property type="evidence" value="ECO:0007669"/>
    <property type="project" value="TreeGrafter"/>
</dbReference>
<keyword evidence="3" id="KW-0012">Acyltransferase</keyword>
<feature type="transmembrane region" description="Helical" evidence="1">
    <location>
        <begin position="30"/>
        <end position="48"/>
    </location>
</feature>
<evidence type="ECO:0000313" key="4">
    <source>
        <dbReference type="Proteomes" id="UP000002011"/>
    </source>
</evidence>
<feature type="transmembrane region" description="Helical" evidence="1">
    <location>
        <begin position="265"/>
        <end position="284"/>
    </location>
</feature>
<feature type="transmembrane region" description="Helical" evidence="1">
    <location>
        <begin position="119"/>
        <end position="136"/>
    </location>
</feature>